<dbReference type="CDD" id="cd16448">
    <property type="entry name" value="RING-H2"/>
    <property type="match status" value="1"/>
</dbReference>
<gene>
    <name evidence="4" type="ORF">CYLTODRAFT_425987</name>
</gene>
<dbReference type="PANTHER" id="PTHR21540:SF0">
    <property type="entry name" value="PHD FAMILY PROTEIN"/>
    <property type="match status" value="1"/>
</dbReference>
<dbReference type="InterPro" id="IPR007527">
    <property type="entry name" value="Znf_SWIM"/>
</dbReference>
<keyword evidence="1" id="KW-0862">Zinc</keyword>
<name>A0A0D7B0C0_9AGAR</name>
<dbReference type="OrthoDB" id="2923701at2759"/>
<evidence type="ECO:0000313" key="4">
    <source>
        <dbReference type="EMBL" id="KIY63589.1"/>
    </source>
</evidence>
<dbReference type="AlphaFoldDB" id="A0A0D7B0C0"/>
<dbReference type="PROSITE" id="PS50966">
    <property type="entry name" value="ZF_SWIM"/>
    <property type="match status" value="1"/>
</dbReference>
<feature type="domain" description="SWIM-type" evidence="3">
    <location>
        <begin position="164"/>
        <end position="197"/>
    </location>
</feature>
<protein>
    <recommendedName>
        <fullName evidence="3">SWIM-type domain-containing protein</fullName>
    </recommendedName>
</protein>
<keyword evidence="1" id="KW-0863">Zinc-finger</keyword>
<organism evidence="4 5">
    <name type="scientific">Cylindrobasidium torrendii FP15055 ss-10</name>
    <dbReference type="NCBI Taxonomy" id="1314674"/>
    <lineage>
        <taxon>Eukaryota</taxon>
        <taxon>Fungi</taxon>
        <taxon>Dikarya</taxon>
        <taxon>Basidiomycota</taxon>
        <taxon>Agaricomycotina</taxon>
        <taxon>Agaricomycetes</taxon>
        <taxon>Agaricomycetidae</taxon>
        <taxon>Agaricales</taxon>
        <taxon>Marasmiineae</taxon>
        <taxon>Physalacriaceae</taxon>
        <taxon>Cylindrobasidium</taxon>
    </lineage>
</organism>
<dbReference type="PANTHER" id="PTHR21540">
    <property type="entry name" value="RING FINGER AND SWIM DOMAIN-CONTAINING PROTEIN 2"/>
    <property type="match status" value="1"/>
</dbReference>
<feature type="region of interest" description="Disordered" evidence="2">
    <location>
        <begin position="1"/>
        <end position="112"/>
    </location>
</feature>
<evidence type="ECO:0000313" key="5">
    <source>
        <dbReference type="Proteomes" id="UP000054007"/>
    </source>
</evidence>
<dbReference type="InterPro" id="IPR013083">
    <property type="entry name" value="Znf_RING/FYVE/PHD"/>
</dbReference>
<dbReference type="Pfam" id="PF04434">
    <property type="entry name" value="SWIM"/>
    <property type="match status" value="1"/>
</dbReference>
<evidence type="ECO:0000256" key="1">
    <source>
        <dbReference type="PROSITE-ProRule" id="PRU00325"/>
    </source>
</evidence>
<sequence>MPPRKRTRAESDYASSLDNEASGVDEPTSSTAKTGRKSAGAAKAVETTATNARKRQKKSKGEVDEEAPASTKKVAGKKGKDSVKKEKNTVTGAAKKEKDGEDGSEPPEEKRLARWKLKCPEEVRNRYAMTTKKFYILGREKVGEVEEHFKIGILTKDEEVSKIVNVVIGHRLTCDCPYGQKNPNNCEHILIVFWRVLKVPNSSNLWYQRALITSELQGIFADAPPPISRPKGAEKRSLEDDVFECPVCFSRIYDKKDSKFSNANSETGWCEECGEAIHQGCLEQWRKVNGKTCVSCGDVKNA</sequence>
<keyword evidence="1" id="KW-0479">Metal-binding</keyword>
<evidence type="ECO:0000256" key="2">
    <source>
        <dbReference type="SAM" id="MobiDB-lite"/>
    </source>
</evidence>
<accession>A0A0D7B0C0</accession>
<dbReference type="GO" id="GO:0061630">
    <property type="term" value="F:ubiquitin protein ligase activity"/>
    <property type="evidence" value="ECO:0007669"/>
    <property type="project" value="InterPro"/>
</dbReference>
<feature type="compositionally biased region" description="Basic and acidic residues" evidence="2">
    <location>
        <begin position="78"/>
        <end position="112"/>
    </location>
</feature>
<dbReference type="GO" id="GO:0008270">
    <property type="term" value="F:zinc ion binding"/>
    <property type="evidence" value="ECO:0007669"/>
    <property type="project" value="UniProtKB-KW"/>
</dbReference>
<reference evidence="4 5" key="1">
    <citation type="journal article" date="2015" name="Fungal Genet. Biol.">
        <title>Evolution of novel wood decay mechanisms in Agaricales revealed by the genome sequences of Fistulina hepatica and Cylindrobasidium torrendii.</title>
        <authorList>
            <person name="Floudas D."/>
            <person name="Held B.W."/>
            <person name="Riley R."/>
            <person name="Nagy L.G."/>
            <person name="Koehler G."/>
            <person name="Ransdell A.S."/>
            <person name="Younus H."/>
            <person name="Chow J."/>
            <person name="Chiniquy J."/>
            <person name="Lipzen A."/>
            <person name="Tritt A."/>
            <person name="Sun H."/>
            <person name="Haridas S."/>
            <person name="LaButti K."/>
            <person name="Ohm R.A."/>
            <person name="Kues U."/>
            <person name="Blanchette R.A."/>
            <person name="Grigoriev I.V."/>
            <person name="Minto R.E."/>
            <person name="Hibbett D.S."/>
        </authorList>
    </citation>
    <scope>NUCLEOTIDE SEQUENCE [LARGE SCALE GENOMIC DNA]</scope>
    <source>
        <strain evidence="4 5">FP15055 ss-10</strain>
    </source>
</reference>
<keyword evidence="5" id="KW-1185">Reference proteome</keyword>
<dbReference type="EMBL" id="KN880686">
    <property type="protein sequence ID" value="KIY63589.1"/>
    <property type="molecule type" value="Genomic_DNA"/>
</dbReference>
<dbReference type="STRING" id="1314674.A0A0D7B0C0"/>
<proteinExistence type="predicted"/>
<dbReference type="SUPFAM" id="SSF57850">
    <property type="entry name" value="RING/U-box"/>
    <property type="match status" value="1"/>
</dbReference>
<evidence type="ECO:0000259" key="3">
    <source>
        <dbReference type="PROSITE" id="PS50966"/>
    </source>
</evidence>
<dbReference type="Proteomes" id="UP000054007">
    <property type="component" value="Unassembled WGS sequence"/>
</dbReference>
<dbReference type="InterPro" id="IPR039903">
    <property type="entry name" value="Zswim2"/>
</dbReference>
<dbReference type="Gene3D" id="3.30.40.10">
    <property type="entry name" value="Zinc/RING finger domain, C3HC4 (zinc finger)"/>
    <property type="match status" value="1"/>
</dbReference>